<dbReference type="Proteomes" id="UP000253779">
    <property type="component" value="Chromosome"/>
</dbReference>
<evidence type="ECO:0000256" key="1">
    <source>
        <dbReference type="SAM" id="MobiDB-lite"/>
    </source>
</evidence>
<feature type="compositionally biased region" description="Basic and acidic residues" evidence="1">
    <location>
        <begin position="116"/>
        <end position="127"/>
    </location>
</feature>
<feature type="compositionally biased region" description="Polar residues" evidence="1">
    <location>
        <begin position="574"/>
        <end position="589"/>
    </location>
</feature>
<dbReference type="RefSeq" id="WP_114933125.1">
    <property type="nucleotide sequence ID" value="NZ_CP030930.1"/>
</dbReference>
<name>A0AAD0VGY0_9ACTN</name>
<accession>A0AAD0VGY0</accession>
<organism evidence="3 4">
    <name type="scientific">Streptomyces cavourensis</name>
    <dbReference type="NCBI Taxonomy" id="67258"/>
    <lineage>
        <taxon>Bacteria</taxon>
        <taxon>Bacillati</taxon>
        <taxon>Actinomycetota</taxon>
        <taxon>Actinomycetes</taxon>
        <taxon>Kitasatosporales</taxon>
        <taxon>Streptomycetaceae</taxon>
        <taxon>Streptomyces</taxon>
    </lineage>
</organism>
<evidence type="ECO:0000259" key="2">
    <source>
        <dbReference type="Pfam" id="PF18431"/>
    </source>
</evidence>
<feature type="compositionally biased region" description="Polar residues" evidence="1">
    <location>
        <begin position="529"/>
        <end position="538"/>
    </location>
</feature>
<dbReference type="EMBL" id="CP030930">
    <property type="protein sequence ID" value="AXI74511.1"/>
    <property type="molecule type" value="Genomic_DNA"/>
</dbReference>
<dbReference type="InterPro" id="IPR041436">
    <property type="entry name" value="RNAse_A_bac"/>
</dbReference>
<reference evidence="3 4" key="1">
    <citation type="submission" date="2018-07" db="EMBL/GenBank/DDBJ databases">
        <title>Complete genome sequence of soil actinomycete Streptomyces cavourensis tj430.</title>
        <authorList>
            <person name="Wang P."/>
            <person name="Huang Y."/>
        </authorList>
    </citation>
    <scope>NUCLEOTIDE SEQUENCE [LARGE SCALE GENOMIC DNA]</scope>
    <source>
        <strain evidence="3 4">TJ430</strain>
    </source>
</reference>
<protein>
    <recommendedName>
        <fullName evidence="2">Bacterial CdiA-CT RNAse A domain-containing protein</fullName>
    </recommendedName>
</protein>
<feature type="region of interest" description="Disordered" evidence="1">
    <location>
        <begin position="568"/>
        <end position="589"/>
    </location>
</feature>
<gene>
    <name evidence="3" type="ORF">DTW94_26885</name>
</gene>
<dbReference type="AlphaFoldDB" id="A0AAD0VGY0"/>
<evidence type="ECO:0000313" key="4">
    <source>
        <dbReference type="Proteomes" id="UP000253779"/>
    </source>
</evidence>
<feature type="region of interest" description="Disordered" evidence="1">
    <location>
        <begin position="508"/>
        <end position="555"/>
    </location>
</feature>
<feature type="domain" description="Bacterial CdiA-CT RNAse A" evidence="2">
    <location>
        <begin position="440"/>
        <end position="586"/>
    </location>
</feature>
<sequence>MAGPASPAQPPGDSGTIDVKPSDLWSASGRVAAQQDFLVRGAKTLLEELGKYPDAGGAGTEAEKFARAYKKIGSRWLEVWGRSVLSVGGVAVGFTETANAYTRADAAAHPTPGKTAEQRPRPAVIDKDPNLGSIPDIKWGDDDGGDDILRGLMEGMPEIVRDLLHPLCKHVFRVGRVADVYPYPEQHYLNSLCHSWMNVSVTASLGADQLTQAVGVITNHQQAEWEAAMRTFCSALWGGTAWGQRQHGYQWAQTANSGHGTPRVPTGSQPVLAVLKDTADDIATILREYAEAAVDLNRDVKDELDRAMWKAAKDIIEDLAKPKDLKSALGAATSLLGSGAGLLLSFDVKTVLNLDTAKLNGIVAKYTGILDGLTTRMTALEGPLDEAYRSAPKFEAGVARAHGFGTRALEEFKDSKVWLKVDSNGNYDLNLAANEYMANGHTLDKHVGKTDEQLAQRLRDQQSGGPTTAWPHGKPMPSSSSAFPNYQRAEELTERNLNKNKAAIEAWIKGPPPVSDGDVKSFHDKVPSGETSGRSVSKQPVDPNDPLSGYKQGGLNAKAYDVSGVDTRIRYDSNRNPPFTVMTSMPSKT</sequence>
<feature type="region of interest" description="Disordered" evidence="1">
    <location>
        <begin position="1"/>
        <end position="21"/>
    </location>
</feature>
<evidence type="ECO:0000313" key="3">
    <source>
        <dbReference type="EMBL" id="AXI74511.1"/>
    </source>
</evidence>
<proteinExistence type="predicted"/>
<feature type="region of interest" description="Disordered" evidence="1">
    <location>
        <begin position="459"/>
        <end position="484"/>
    </location>
</feature>
<feature type="compositionally biased region" description="Basic and acidic residues" evidence="1">
    <location>
        <begin position="517"/>
        <end position="527"/>
    </location>
</feature>
<feature type="region of interest" description="Disordered" evidence="1">
    <location>
        <begin position="104"/>
        <end position="127"/>
    </location>
</feature>
<dbReference type="Pfam" id="PF18431">
    <property type="entry name" value="RNAse_A_bac"/>
    <property type="match status" value="1"/>
</dbReference>